<dbReference type="GO" id="GO:0016787">
    <property type="term" value="F:hydrolase activity"/>
    <property type="evidence" value="ECO:0007669"/>
    <property type="project" value="InterPro"/>
</dbReference>
<organism evidence="3 4">
    <name type="scientific">Thermasporomyces composti</name>
    <dbReference type="NCBI Taxonomy" id="696763"/>
    <lineage>
        <taxon>Bacteria</taxon>
        <taxon>Bacillati</taxon>
        <taxon>Actinomycetota</taxon>
        <taxon>Actinomycetes</taxon>
        <taxon>Propionibacteriales</taxon>
        <taxon>Nocardioidaceae</taxon>
        <taxon>Thermasporomyces</taxon>
    </lineage>
</organism>
<evidence type="ECO:0000256" key="1">
    <source>
        <dbReference type="SAM" id="MobiDB-lite"/>
    </source>
</evidence>
<dbReference type="EMBL" id="QTUC01000001">
    <property type="protein sequence ID" value="REF36582.1"/>
    <property type="molecule type" value="Genomic_DNA"/>
</dbReference>
<feature type="region of interest" description="Disordered" evidence="1">
    <location>
        <begin position="1"/>
        <end position="43"/>
    </location>
</feature>
<evidence type="ECO:0000313" key="3">
    <source>
        <dbReference type="EMBL" id="REF36582.1"/>
    </source>
</evidence>
<evidence type="ECO:0000259" key="2">
    <source>
        <dbReference type="SMART" id="SM01001"/>
    </source>
</evidence>
<feature type="compositionally biased region" description="Low complexity" evidence="1">
    <location>
        <begin position="13"/>
        <end position="28"/>
    </location>
</feature>
<dbReference type="AlphaFoldDB" id="A0A3D9V433"/>
<accession>A0A3D9V433</accession>
<dbReference type="PANTHER" id="PTHR43064:SF1">
    <property type="entry name" value="SLL1489 PROTEIN"/>
    <property type="match status" value="1"/>
</dbReference>
<protein>
    <recommendedName>
        <fullName evidence="2">PurE domain-containing protein</fullName>
    </recommendedName>
</protein>
<keyword evidence="4" id="KW-1185">Reference proteome</keyword>
<dbReference type="InterPro" id="IPR039476">
    <property type="entry name" value="P2CMN_synthase_LarB"/>
</dbReference>
<feature type="compositionally biased region" description="Basic and acidic residues" evidence="1">
    <location>
        <begin position="1"/>
        <end position="11"/>
    </location>
</feature>
<dbReference type="GO" id="GO:0006189">
    <property type="term" value="P:'de novo' IMP biosynthetic process"/>
    <property type="evidence" value="ECO:0007669"/>
    <property type="project" value="InterPro"/>
</dbReference>
<dbReference type="Pfam" id="PF00731">
    <property type="entry name" value="AIRC"/>
    <property type="match status" value="1"/>
</dbReference>
<reference evidence="3 4" key="1">
    <citation type="submission" date="2018-08" db="EMBL/GenBank/DDBJ databases">
        <title>Sequencing the genomes of 1000 actinobacteria strains.</title>
        <authorList>
            <person name="Klenk H.-P."/>
        </authorList>
    </citation>
    <scope>NUCLEOTIDE SEQUENCE [LARGE SCALE GENOMIC DNA]</scope>
    <source>
        <strain evidence="3 4">DSM 22891</strain>
    </source>
</reference>
<dbReference type="SMART" id="SM01001">
    <property type="entry name" value="AIRC"/>
    <property type="match status" value="1"/>
</dbReference>
<name>A0A3D9V433_THECX</name>
<gene>
    <name evidence="3" type="ORF">DFJ64_1995</name>
</gene>
<dbReference type="SUPFAM" id="SSF52255">
    <property type="entry name" value="N5-CAIR mutase (phosphoribosylaminoimidazole carboxylase, PurE)"/>
    <property type="match status" value="1"/>
</dbReference>
<feature type="domain" description="PurE" evidence="2">
    <location>
        <begin position="135"/>
        <end position="267"/>
    </location>
</feature>
<evidence type="ECO:0000313" key="4">
    <source>
        <dbReference type="Proteomes" id="UP000256485"/>
    </source>
</evidence>
<dbReference type="Proteomes" id="UP000256485">
    <property type="component" value="Unassembled WGS sequence"/>
</dbReference>
<proteinExistence type="predicted"/>
<comment type="caution">
    <text evidence="3">The sequence shown here is derived from an EMBL/GenBank/DDBJ whole genome shotgun (WGS) entry which is preliminary data.</text>
</comment>
<dbReference type="InterPro" id="IPR000031">
    <property type="entry name" value="PurE_dom"/>
</dbReference>
<dbReference type="NCBIfam" id="NF033503">
    <property type="entry name" value="LarB"/>
    <property type="match status" value="1"/>
</dbReference>
<dbReference type="Gene3D" id="3.40.50.1970">
    <property type="match status" value="1"/>
</dbReference>
<dbReference type="PANTHER" id="PTHR43064">
    <property type="entry name" value="PHOSPHORIBOSYLAMINOIMIDAZOLE CARBOXYLASE-RELATED"/>
    <property type="match status" value="1"/>
</dbReference>
<sequence length="272" mass="27511">MVTTMSHRDLDAPADTGSSADDGAAAPTDVPPTVESGGTYDVRDDPGYLDLGYGRLDTDRLARTGDPEVIYGAGKTPEQVVELLRRLRQAHPSRAALATRLGPEALAAVRATFPEASISEDAGVVTVGPLPQARGLVCVVSAGTSDARVATEAAVTARAFGAGVRQISDVGVAGIHRLLAVKDELDQADCLVVVAGMEGALPSVVGGLTGVPLVAVPTSVGYGASFGGLAALLAMLNSCAPGVVVTNIDNGFGAGVFAARVARRARRDGGAR</sequence>